<dbReference type="InterPro" id="IPR003663">
    <property type="entry name" value="Sugar/inositol_transpt"/>
</dbReference>
<dbReference type="CDD" id="cd17356">
    <property type="entry name" value="MFS_HXT"/>
    <property type="match status" value="1"/>
</dbReference>
<evidence type="ECO:0000256" key="4">
    <source>
        <dbReference type="ARBA" id="ARBA00022692"/>
    </source>
</evidence>
<dbReference type="InterPro" id="IPR005829">
    <property type="entry name" value="Sugar_transporter_CS"/>
</dbReference>
<dbReference type="GO" id="GO:0005351">
    <property type="term" value="F:carbohydrate:proton symporter activity"/>
    <property type="evidence" value="ECO:0007669"/>
    <property type="project" value="TreeGrafter"/>
</dbReference>
<dbReference type="InterPro" id="IPR020846">
    <property type="entry name" value="MFS_dom"/>
</dbReference>
<dbReference type="PRINTS" id="PR00171">
    <property type="entry name" value="SUGRTRNSPORT"/>
</dbReference>
<feature type="transmembrane region" description="Helical" evidence="7">
    <location>
        <begin position="586"/>
        <end position="607"/>
    </location>
</feature>
<feature type="transmembrane region" description="Helical" evidence="7">
    <location>
        <begin position="365"/>
        <end position="386"/>
    </location>
</feature>
<dbReference type="SUPFAM" id="SSF103473">
    <property type="entry name" value="MFS general substrate transporter"/>
    <property type="match status" value="1"/>
</dbReference>
<keyword evidence="5 7" id="KW-1133">Transmembrane helix</keyword>
<dbReference type="GO" id="GO:0016020">
    <property type="term" value="C:membrane"/>
    <property type="evidence" value="ECO:0007669"/>
    <property type="project" value="UniProtKB-SubCell"/>
</dbReference>
<dbReference type="AlphaFoldDB" id="A0A814JTR7"/>
<evidence type="ECO:0000313" key="10">
    <source>
        <dbReference type="EMBL" id="CAF3812006.1"/>
    </source>
</evidence>
<dbReference type="InterPro" id="IPR036259">
    <property type="entry name" value="MFS_trans_sf"/>
</dbReference>
<evidence type="ECO:0000313" key="11">
    <source>
        <dbReference type="Proteomes" id="UP000663829"/>
    </source>
</evidence>
<dbReference type="Gene3D" id="1.20.1250.20">
    <property type="entry name" value="MFS general substrate transporter like domains"/>
    <property type="match status" value="1"/>
</dbReference>
<feature type="transmembrane region" description="Helical" evidence="7">
    <location>
        <begin position="398"/>
        <end position="418"/>
    </location>
</feature>
<dbReference type="Proteomes" id="UP000681722">
    <property type="component" value="Unassembled WGS sequence"/>
</dbReference>
<feature type="transmembrane region" description="Helical" evidence="7">
    <location>
        <begin position="52"/>
        <end position="78"/>
    </location>
</feature>
<dbReference type="PANTHER" id="PTHR48022:SF2">
    <property type="entry name" value="PLASTIDIC GLUCOSE TRANSPORTER 4"/>
    <property type="match status" value="1"/>
</dbReference>
<feature type="transmembrane region" description="Helical" evidence="7">
    <location>
        <begin position="430"/>
        <end position="453"/>
    </location>
</feature>
<dbReference type="PANTHER" id="PTHR48022">
    <property type="entry name" value="PLASTIDIC GLUCOSE TRANSPORTER 4"/>
    <property type="match status" value="1"/>
</dbReference>
<evidence type="ECO:0000259" key="8">
    <source>
        <dbReference type="PROSITE" id="PS50850"/>
    </source>
</evidence>
<protein>
    <recommendedName>
        <fullName evidence="8">Major facilitator superfamily (MFS) profile domain-containing protein</fullName>
    </recommendedName>
</protein>
<organism evidence="9 11">
    <name type="scientific">Didymodactylos carnosus</name>
    <dbReference type="NCBI Taxonomy" id="1234261"/>
    <lineage>
        <taxon>Eukaryota</taxon>
        <taxon>Metazoa</taxon>
        <taxon>Spiralia</taxon>
        <taxon>Gnathifera</taxon>
        <taxon>Rotifera</taxon>
        <taxon>Eurotatoria</taxon>
        <taxon>Bdelloidea</taxon>
        <taxon>Philodinida</taxon>
        <taxon>Philodinidae</taxon>
        <taxon>Didymodactylos</taxon>
    </lineage>
</organism>
<dbReference type="OrthoDB" id="4142200at2759"/>
<dbReference type="NCBIfam" id="TIGR00879">
    <property type="entry name" value="SP"/>
    <property type="match status" value="1"/>
</dbReference>
<keyword evidence="4 7" id="KW-0812">Transmembrane</keyword>
<dbReference type="InterPro" id="IPR050360">
    <property type="entry name" value="MFS_Sugar_Transporters"/>
</dbReference>
<keyword evidence="6 7" id="KW-0472">Membrane</keyword>
<comment type="caution">
    <text evidence="9">The sequence shown here is derived from an EMBL/GenBank/DDBJ whole genome shotgun (WGS) entry which is preliminary data.</text>
</comment>
<feature type="transmembrane region" description="Helical" evidence="7">
    <location>
        <begin position="182"/>
        <end position="204"/>
    </location>
</feature>
<evidence type="ECO:0000256" key="1">
    <source>
        <dbReference type="ARBA" id="ARBA00004141"/>
    </source>
</evidence>
<accession>A0A814JTR7</accession>
<feature type="transmembrane region" description="Helical" evidence="7">
    <location>
        <begin position="627"/>
        <end position="645"/>
    </location>
</feature>
<comment type="subcellular location">
    <subcellularLocation>
        <location evidence="1">Membrane</location>
        <topology evidence="1">Multi-pass membrane protein</topology>
    </subcellularLocation>
</comment>
<feature type="transmembrane region" description="Helical" evidence="7">
    <location>
        <begin position="224"/>
        <end position="246"/>
    </location>
</feature>
<dbReference type="PROSITE" id="PS00217">
    <property type="entry name" value="SUGAR_TRANSPORT_2"/>
    <property type="match status" value="1"/>
</dbReference>
<feature type="transmembrane region" description="Helical" evidence="7">
    <location>
        <begin position="693"/>
        <end position="713"/>
    </location>
</feature>
<dbReference type="Pfam" id="PF00083">
    <property type="entry name" value="Sugar_tr"/>
    <property type="match status" value="1"/>
</dbReference>
<feature type="transmembrane region" description="Helical" evidence="7">
    <location>
        <begin position="666"/>
        <end position="687"/>
    </location>
</feature>
<keyword evidence="3" id="KW-0813">Transport</keyword>
<dbReference type="PROSITE" id="PS00216">
    <property type="entry name" value="SUGAR_TRANSPORT_1"/>
    <property type="match status" value="1"/>
</dbReference>
<dbReference type="Proteomes" id="UP000663829">
    <property type="component" value="Unassembled WGS sequence"/>
</dbReference>
<proteinExistence type="inferred from homology"/>
<gene>
    <name evidence="9" type="ORF">GPM918_LOCUS15818</name>
    <name evidence="10" type="ORF">SRO942_LOCUS15818</name>
</gene>
<evidence type="ECO:0000313" key="9">
    <source>
        <dbReference type="EMBL" id="CAF1041811.1"/>
    </source>
</evidence>
<evidence type="ECO:0000256" key="2">
    <source>
        <dbReference type="ARBA" id="ARBA00010992"/>
    </source>
</evidence>
<feature type="transmembrane region" description="Helical" evidence="7">
    <location>
        <begin position="307"/>
        <end position="327"/>
    </location>
</feature>
<evidence type="ECO:0000256" key="5">
    <source>
        <dbReference type="ARBA" id="ARBA00022989"/>
    </source>
</evidence>
<feature type="transmembrane region" description="Helical" evidence="7">
    <location>
        <begin position="339"/>
        <end position="359"/>
    </location>
</feature>
<dbReference type="EMBL" id="CAJOBC010004039">
    <property type="protein sequence ID" value="CAF3812006.1"/>
    <property type="molecule type" value="Genomic_DNA"/>
</dbReference>
<comment type="similarity">
    <text evidence="2">Belongs to the major facilitator superfamily. Sugar transporter (TC 2.A.1.1) family.</text>
</comment>
<dbReference type="PROSITE" id="PS50850">
    <property type="entry name" value="MFS"/>
    <property type="match status" value="1"/>
</dbReference>
<dbReference type="InterPro" id="IPR005828">
    <property type="entry name" value="MFS_sugar_transport-like"/>
</dbReference>
<name>A0A814JTR7_9BILA</name>
<evidence type="ECO:0000256" key="6">
    <source>
        <dbReference type="ARBA" id="ARBA00023136"/>
    </source>
</evidence>
<evidence type="ECO:0000256" key="7">
    <source>
        <dbReference type="SAM" id="Phobius"/>
    </source>
</evidence>
<feature type="transmembrane region" description="Helical" evidence="7">
    <location>
        <begin position="119"/>
        <end position="143"/>
    </location>
</feature>
<feature type="transmembrane region" description="Helical" evidence="7">
    <location>
        <begin position="520"/>
        <end position="542"/>
    </location>
</feature>
<dbReference type="EMBL" id="CAJNOQ010004039">
    <property type="protein sequence ID" value="CAF1041811.1"/>
    <property type="molecule type" value="Genomic_DNA"/>
</dbReference>
<evidence type="ECO:0000256" key="3">
    <source>
        <dbReference type="ARBA" id="ARBA00022448"/>
    </source>
</evidence>
<feature type="non-terminal residue" evidence="9">
    <location>
        <position position="1"/>
    </location>
</feature>
<feature type="transmembrane region" description="Helical" evidence="7">
    <location>
        <begin position="258"/>
        <end position="287"/>
    </location>
</feature>
<dbReference type="FunFam" id="1.20.1250.20:FF:000026">
    <property type="entry name" value="MFS quinate transporter QutD"/>
    <property type="match status" value="1"/>
</dbReference>
<feature type="domain" description="Major facilitator superfamily (MFS) profile" evidence="8">
    <location>
        <begin position="263"/>
        <end position="717"/>
    </location>
</feature>
<feature type="transmembrane region" description="Helical" evidence="7">
    <location>
        <begin position="554"/>
        <end position="579"/>
    </location>
</feature>
<feature type="transmembrane region" description="Helical" evidence="7">
    <location>
        <begin position="12"/>
        <end position="31"/>
    </location>
</feature>
<sequence length="747" mass="83692">PRPFHTTIQGKISYYSSILLLIGIAMFMLSNGSQKSPKVQPQRYEPYKGHNLYDWISCTVAVIGLWIVVIGSFMKYWVMLNTDFDMRLHNWNQSNKNENELNNETPPKYKLMDFRPYHLHFWCSLLRLVFSMIFVFGASANFLNQVIRIPYGMLLAILGGDSEQHRFYKGFIRLCKKDRCNLGFWINSLGFWSTIGFLAGGISNWNKLSILNNTGIIGIQLYRTLAYCISGSFLLEIACYLSLLELSNPDLIEMSINLQVYIIGSFAAIGGFLFGYDTGVISGILVMKDFLNYFGGTKAVTNGNLESSVDGAIVGVLIAGCFFGALVSGPSGDHYGRKYSIVISCIVFIIGAIIQTASVNLTMLLVSRFVSGIAVGALSMLIPVYQSEIAPKEIRGRLISLQQLAITIGIAVSFWINYEIVLSGSNNLSWRLPLALQIVPALILGIGIIFFPFSPRWLLDHNRDREAIQVLARIRTVYRDEQDPRVLQEYEEIKHEIKMEREQSVRSYIDLLRYPLRRRLLLGVFVQIFQQLTGINSVMYFAPTIFRQAGLGSTASTLLATGINGTVIILATIPAVLFIDKLGRRLTMISGACVMSLSMLIIGGVMGSYGTKLANVGVAIRGDGARYTIIIFVYVFVSGFAYSWGPCGWIYPTEIFPLQMRSKGTSLTTAANWAANCAVSFIVPLLIPTIWYGTYLIFGIFCIIMAVSVFLFYPETKNRKLEEMDDLFQGPIIVILPTKNNQLRYKF</sequence>
<keyword evidence="11" id="KW-1185">Reference proteome</keyword>
<reference evidence="9" key="1">
    <citation type="submission" date="2021-02" db="EMBL/GenBank/DDBJ databases">
        <authorList>
            <person name="Nowell W R."/>
        </authorList>
    </citation>
    <scope>NUCLEOTIDE SEQUENCE</scope>
</reference>